<organism evidence="1">
    <name type="scientific">Fagus sylvatica</name>
    <name type="common">Beechnut</name>
    <dbReference type="NCBI Taxonomy" id="28930"/>
    <lineage>
        <taxon>Eukaryota</taxon>
        <taxon>Viridiplantae</taxon>
        <taxon>Streptophyta</taxon>
        <taxon>Embryophyta</taxon>
        <taxon>Tracheophyta</taxon>
        <taxon>Spermatophyta</taxon>
        <taxon>Magnoliopsida</taxon>
        <taxon>eudicotyledons</taxon>
        <taxon>Gunneridae</taxon>
        <taxon>Pentapetalae</taxon>
        <taxon>rosids</taxon>
        <taxon>fabids</taxon>
        <taxon>Fagales</taxon>
        <taxon>Fagaceae</taxon>
        <taxon>Fagus</taxon>
    </lineage>
</organism>
<reference evidence="1" key="1">
    <citation type="submission" date="2018-02" db="EMBL/GenBank/DDBJ databases">
        <authorList>
            <person name="Cohen D.B."/>
            <person name="Kent A.D."/>
        </authorList>
    </citation>
    <scope>NUCLEOTIDE SEQUENCE</scope>
</reference>
<accession>A0A2N9II97</accession>
<protein>
    <submittedName>
        <fullName evidence="1">Uncharacterized protein</fullName>
    </submittedName>
</protein>
<proteinExistence type="predicted"/>
<gene>
    <name evidence="1" type="ORF">FSB_LOCUS51722</name>
</gene>
<evidence type="ECO:0000313" key="1">
    <source>
        <dbReference type="EMBL" id="SPD23840.1"/>
    </source>
</evidence>
<dbReference type="EMBL" id="OIVN01005746">
    <property type="protein sequence ID" value="SPD23840.1"/>
    <property type="molecule type" value="Genomic_DNA"/>
</dbReference>
<dbReference type="AlphaFoldDB" id="A0A2N9II97"/>
<name>A0A2N9II97_FAGSY</name>
<sequence>MWRYRAQYRGVEDALKPLIFFISLSLTPPFTWLTLLKAVTTEVRRCELSGNDKGEAMRRGFVEDFWWVCTGCGGAAWRGLAVGRGFGLRGGSLSLDQSLPQPMDRGGFLVDSGGGLRCGGSGWVTGWLSADLGSEARWLGFWLKVDLDLAWSDHDSMARIITQWLRGSDLEMVLIRDLSSVARWLGSISAHQNIYPTNDRVADRVKRNTGRTAGQTRLISARGTHVRLGAHESECLNFERRMEADLELGSFGGAVNVSEDSCRTWGRMSAWICSIFPRCNFNETFEFVYKRIAQISWLNLAWLVSRLDGSDLGSKAWWLGFWLGDFDLGLAWSDHGSMARRLGGSEAWILKWSWFGISAQWLDGLARSRLMKIKSKKAGHGSSSDAGRVRMTWLHSMIDTWQEEARGACGAC</sequence>